<dbReference type="PRINTS" id="PR00038">
    <property type="entry name" value="HTHLUXR"/>
</dbReference>
<evidence type="ECO:0000256" key="3">
    <source>
        <dbReference type="ARBA" id="ARBA00023163"/>
    </source>
</evidence>
<evidence type="ECO:0000313" key="5">
    <source>
        <dbReference type="EMBL" id="OQD42600.1"/>
    </source>
</evidence>
<keyword evidence="2" id="KW-0238">DNA-binding</keyword>
<keyword evidence="1" id="KW-0805">Transcription regulation</keyword>
<dbReference type="PANTHER" id="PTHR44688">
    <property type="entry name" value="DNA-BINDING TRANSCRIPTIONAL ACTIVATOR DEVR_DOSR"/>
    <property type="match status" value="1"/>
</dbReference>
<dbReference type="AlphaFoldDB" id="A0A1V6LQX2"/>
<evidence type="ECO:0000313" key="6">
    <source>
        <dbReference type="Proteomes" id="UP000191680"/>
    </source>
</evidence>
<evidence type="ECO:0000256" key="1">
    <source>
        <dbReference type="ARBA" id="ARBA00023015"/>
    </source>
</evidence>
<reference evidence="5 6" key="1">
    <citation type="submission" date="2016-12" db="EMBL/GenBank/DDBJ databases">
        <authorList>
            <person name="Song W.-J."/>
            <person name="Kurnit D.M."/>
        </authorList>
    </citation>
    <scope>NUCLEOTIDE SEQUENCE [LARGE SCALE GENOMIC DNA]</scope>
    <source>
        <strain evidence="5 6">HSG9</strain>
    </source>
</reference>
<comment type="caution">
    <text evidence="5">The sequence shown here is derived from an EMBL/GenBank/DDBJ whole genome shotgun (WGS) entry which is preliminary data.</text>
</comment>
<dbReference type="InterPro" id="IPR036388">
    <property type="entry name" value="WH-like_DNA-bd_sf"/>
</dbReference>
<dbReference type="SMART" id="SM00421">
    <property type="entry name" value="HTH_LUXR"/>
    <property type="match status" value="1"/>
</dbReference>
<dbReference type="SUPFAM" id="SSF46894">
    <property type="entry name" value="C-terminal effector domain of the bipartite response regulators"/>
    <property type="match status" value="1"/>
</dbReference>
<dbReference type="GO" id="GO:0003677">
    <property type="term" value="F:DNA binding"/>
    <property type="evidence" value="ECO:0007669"/>
    <property type="project" value="UniProtKB-KW"/>
</dbReference>
<protein>
    <recommendedName>
        <fullName evidence="4">HTH luxR-type domain-containing protein</fullName>
    </recommendedName>
</protein>
<name>A0A1V6LQX2_9FLAO</name>
<dbReference type="Proteomes" id="UP000191680">
    <property type="component" value="Unassembled WGS sequence"/>
</dbReference>
<organism evidence="5 6">
    <name type="scientific">Croceivirga radicis</name>
    <dbReference type="NCBI Taxonomy" id="1929488"/>
    <lineage>
        <taxon>Bacteria</taxon>
        <taxon>Pseudomonadati</taxon>
        <taxon>Bacteroidota</taxon>
        <taxon>Flavobacteriia</taxon>
        <taxon>Flavobacteriales</taxon>
        <taxon>Flavobacteriaceae</taxon>
        <taxon>Croceivirga</taxon>
    </lineage>
</organism>
<proteinExistence type="predicted"/>
<gene>
    <name evidence="5" type="ORF">BUL40_09895</name>
</gene>
<dbReference type="GO" id="GO:0006355">
    <property type="term" value="P:regulation of DNA-templated transcription"/>
    <property type="evidence" value="ECO:0007669"/>
    <property type="project" value="InterPro"/>
</dbReference>
<dbReference type="EMBL" id="MTBC01000006">
    <property type="protein sequence ID" value="OQD42600.1"/>
    <property type="molecule type" value="Genomic_DNA"/>
</dbReference>
<keyword evidence="3" id="KW-0804">Transcription</keyword>
<dbReference type="PROSITE" id="PS50043">
    <property type="entry name" value="HTH_LUXR_2"/>
    <property type="match status" value="1"/>
</dbReference>
<dbReference type="CDD" id="cd06170">
    <property type="entry name" value="LuxR_C_like"/>
    <property type="match status" value="1"/>
</dbReference>
<sequence>MFEAYFERFNRLTKREKEVFFLLGKELSRKEIADLLFISDKTVKNHAERVFQKLGTKKRTDLYKLAQVFSSLK</sequence>
<dbReference type="Pfam" id="PF00196">
    <property type="entry name" value="GerE"/>
    <property type="match status" value="1"/>
</dbReference>
<accession>A0A1V6LQX2</accession>
<dbReference type="InterPro" id="IPR016032">
    <property type="entry name" value="Sig_transdc_resp-reg_C-effctor"/>
</dbReference>
<keyword evidence="6" id="KW-1185">Reference proteome</keyword>
<dbReference type="InterPro" id="IPR000792">
    <property type="entry name" value="Tscrpt_reg_LuxR_C"/>
</dbReference>
<evidence type="ECO:0000256" key="2">
    <source>
        <dbReference type="ARBA" id="ARBA00023125"/>
    </source>
</evidence>
<dbReference type="PANTHER" id="PTHR44688:SF16">
    <property type="entry name" value="DNA-BINDING TRANSCRIPTIONAL ACTIVATOR DEVR_DOSR"/>
    <property type="match status" value="1"/>
</dbReference>
<feature type="domain" description="HTH luxR-type" evidence="4">
    <location>
        <begin position="5"/>
        <end position="70"/>
    </location>
</feature>
<evidence type="ECO:0000259" key="4">
    <source>
        <dbReference type="PROSITE" id="PS50043"/>
    </source>
</evidence>
<dbReference type="Gene3D" id="1.10.10.10">
    <property type="entry name" value="Winged helix-like DNA-binding domain superfamily/Winged helix DNA-binding domain"/>
    <property type="match status" value="1"/>
</dbReference>